<evidence type="ECO:0000313" key="3">
    <source>
        <dbReference type="Proteomes" id="UP000784294"/>
    </source>
</evidence>
<proteinExistence type="predicted"/>
<evidence type="ECO:0000256" key="1">
    <source>
        <dbReference type="SAM" id="MobiDB-lite"/>
    </source>
</evidence>
<protein>
    <submittedName>
        <fullName evidence="2">Uncharacterized protein</fullName>
    </submittedName>
</protein>
<dbReference type="Proteomes" id="UP000784294">
    <property type="component" value="Unassembled WGS sequence"/>
</dbReference>
<organism evidence="2 3">
    <name type="scientific">Protopolystoma xenopodis</name>
    <dbReference type="NCBI Taxonomy" id="117903"/>
    <lineage>
        <taxon>Eukaryota</taxon>
        <taxon>Metazoa</taxon>
        <taxon>Spiralia</taxon>
        <taxon>Lophotrochozoa</taxon>
        <taxon>Platyhelminthes</taxon>
        <taxon>Monogenea</taxon>
        <taxon>Polyopisthocotylea</taxon>
        <taxon>Polystomatidea</taxon>
        <taxon>Polystomatidae</taxon>
        <taxon>Protopolystoma</taxon>
    </lineage>
</organism>
<keyword evidence="3" id="KW-1185">Reference proteome</keyword>
<name>A0A448WES2_9PLAT</name>
<comment type="caution">
    <text evidence="2">The sequence shown here is derived from an EMBL/GenBank/DDBJ whole genome shotgun (WGS) entry which is preliminary data.</text>
</comment>
<evidence type="ECO:0000313" key="2">
    <source>
        <dbReference type="EMBL" id="VEL09995.1"/>
    </source>
</evidence>
<dbReference type="AlphaFoldDB" id="A0A448WES2"/>
<accession>A0A448WES2</accession>
<reference evidence="2" key="1">
    <citation type="submission" date="2018-11" db="EMBL/GenBank/DDBJ databases">
        <authorList>
            <consortium name="Pathogen Informatics"/>
        </authorList>
    </citation>
    <scope>NUCLEOTIDE SEQUENCE</scope>
</reference>
<gene>
    <name evidence="2" type="ORF">PXEA_LOCUS3435</name>
</gene>
<feature type="region of interest" description="Disordered" evidence="1">
    <location>
        <begin position="1"/>
        <end position="100"/>
    </location>
</feature>
<dbReference type="OrthoDB" id="6283770at2759"/>
<dbReference type="EMBL" id="CAAALY010007767">
    <property type="protein sequence ID" value="VEL09995.1"/>
    <property type="molecule type" value="Genomic_DNA"/>
</dbReference>
<feature type="compositionally biased region" description="Polar residues" evidence="1">
    <location>
        <begin position="1"/>
        <end position="10"/>
    </location>
</feature>
<sequence length="100" mass="10492">MGGQSRTLPRTSALRRSASIGRVPSEIDADVSEEVRSSGQKFSDEQPLPFGGTLGRHASRISEVSSQGDELGGLVGPSSLTSPRSALKSADRQGPRVSKQ</sequence>